<reference evidence="10" key="2">
    <citation type="journal article" date="2021" name="PeerJ">
        <title>Extensive microbial diversity within the chicken gut microbiome revealed by metagenomics and culture.</title>
        <authorList>
            <person name="Gilroy R."/>
            <person name="Ravi A."/>
            <person name="Getino M."/>
            <person name="Pursley I."/>
            <person name="Horton D.L."/>
            <person name="Alikhan N.F."/>
            <person name="Baker D."/>
            <person name="Gharbi K."/>
            <person name="Hall N."/>
            <person name="Watson M."/>
            <person name="Adriaenssens E.M."/>
            <person name="Foster-Nyarko E."/>
            <person name="Jarju S."/>
            <person name="Secka A."/>
            <person name="Antonio M."/>
            <person name="Oren A."/>
            <person name="Chaudhuri R.R."/>
            <person name="La Ragione R."/>
            <person name="Hildebrand F."/>
            <person name="Pallen M.J."/>
        </authorList>
    </citation>
    <scope>NUCLEOTIDE SEQUENCE</scope>
    <source>
        <strain evidence="10">14508</strain>
    </source>
</reference>
<evidence type="ECO:0000256" key="2">
    <source>
        <dbReference type="ARBA" id="ARBA00022598"/>
    </source>
</evidence>
<sequence length="332" mass="38733">MQNNPYQSLLNLKDTEKAIKIVKDTFEMHLAKNLHLLRVSAPLLVHPSTGLNDDLNGVERPVIFDVKEDEAPVSVVQSLAKWKRYALKRYQFKMHQGLYTDMNAIRRDESLDALHSVYVDQWDWEKIIHIKERNLSYLKKIVTKIYHSLLQTQKKIHQVYPQLSSFLPSKIHFITTQELENRYPSLLPKEREYQICKQYQAVFLMQIGQPLNHSKKPHDLRAPDYDDWQLNGDLLVYYPILDCVIELSSMGIRVDKDSLLQQLQATNQTNKMTLMYHQMLIHQQLPLTIGGGIGQSRLCLLLLNKKHIGEVQASVWPKKMIEQCKKEGILLL</sequence>
<dbReference type="Pfam" id="PF03590">
    <property type="entry name" value="AsnA"/>
    <property type="match status" value="1"/>
</dbReference>
<comment type="similarity">
    <text evidence="7">Belongs to the class-II aminoacyl-tRNA synthetase family. AsnA subfamily.</text>
</comment>
<dbReference type="InterPro" id="IPR045864">
    <property type="entry name" value="aa-tRNA-synth_II/BPL/LPL"/>
</dbReference>
<dbReference type="GO" id="GO:0016740">
    <property type="term" value="F:transferase activity"/>
    <property type="evidence" value="ECO:0007669"/>
    <property type="project" value="UniProtKB-ARBA"/>
</dbReference>
<keyword evidence="3 7" id="KW-0028">Amino-acid biosynthesis</keyword>
<protein>
    <recommendedName>
        <fullName evidence="7 8">Aspartate--ammonia ligase</fullName>
        <ecNumber evidence="7 8">6.3.1.1</ecNumber>
    </recommendedName>
    <alternativeName>
        <fullName evidence="7">Asparagine synthetase A</fullName>
    </alternativeName>
</protein>
<dbReference type="EMBL" id="DVKI01000090">
    <property type="protein sequence ID" value="HIT17300.1"/>
    <property type="molecule type" value="Genomic_DNA"/>
</dbReference>
<evidence type="ECO:0000313" key="11">
    <source>
        <dbReference type="Proteomes" id="UP000886893"/>
    </source>
</evidence>
<dbReference type="GO" id="GO:0005524">
    <property type="term" value="F:ATP binding"/>
    <property type="evidence" value="ECO:0007669"/>
    <property type="project" value="UniProtKB-UniRule"/>
</dbReference>
<evidence type="ECO:0000256" key="7">
    <source>
        <dbReference type="HAMAP-Rule" id="MF_00555"/>
    </source>
</evidence>
<dbReference type="PANTHER" id="PTHR30073">
    <property type="entry name" value="ASPARTATE--AMMONIA LIGASE"/>
    <property type="match status" value="1"/>
</dbReference>
<gene>
    <name evidence="7" type="primary">asnA</name>
    <name evidence="10" type="ORF">IAD04_02830</name>
</gene>
<proteinExistence type="inferred from homology"/>
<evidence type="ECO:0000256" key="5">
    <source>
        <dbReference type="ARBA" id="ARBA00022840"/>
    </source>
</evidence>
<comment type="caution">
    <text evidence="10">The sequence shown here is derived from an EMBL/GenBank/DDBJ whole genome shotgun (WGS) entry which is preliminary data.</text>
</comment>
<evidence type="ECO:0000256" key="8">
    <source>
        <dbReference type="NCBIfam" id="TIGR00669"/>
    </source>
</evidence>
<dbReference type="SUPFAM" id="SSF55681">
    <property type="entry name" value="Class II aaRS and biotin synthetases"/>
    <property type="match status" value="1"/>
</dbReference>
<dbReference type="HAMAP" id="MF_00555">
    <property type="entry name" value="AsnA"/>
    <property type="match status" value="1"/>
</dbReference>
<keyword evidence="4 7" id="KW-0547">Nucleotide-binding</keyword>
<dbReference type="PIRSF" id="PIRSF001555">
    <property type="entry name" value="Asp_ammon_ligase"/>
    <property type="match status" value="1"/>
</dbReference>
<feature type="domain" description="Aminoacyl-transfer RNA synthetases class-II family profile" evidence="9">
    <location>
        <begin position="20"/>
        <end position="317"/>
    </location>
</feature>
<dbReference type="InterPro" id="IPR006195">
    <property type="entry name" value="aa-tRNA-synth_II"/>
</dbReference>
<dbReference type="Gene3D" id="3.30.930.10">
    <property type="entry name" value="Bira Bifunctional Protein, Domain 2"/>
    <property type="match status" value="1"/>
</dbReference>
<keyword evidence="6 7" id="KW-0061">Asparagine biosynthesis</keyword>
<keyword evidence="2 7" id="KW-0436">Ligase</keyword>
<evidence type="ECO:0000256" key="1">
    <source>
        <dbReference type="ARBA" id="ARBA00022490"/>
    </source>
</evidence>
<evidence type="ECO:0000259" key="9">
    <source>
        <dbReference type="PROSITE" id="PS50862"/>
    </source>
</evidence>
<dbReference type="GO" id="GO:0070981">
    <property type="term" value="P:L-asparagine biosynthetic process"/>
    <property type="evidence" value="ECO:0007669"/>
    <property type="project" value="UniProtKB-UniRule"/>
</dbReference>
<evidence type="ECO:0000256" key="4">
    <source>
        <dbReference type="ARBA" id="ARBA00022741"/>
    </source>
</evidence>
<dbReference type="GO" id="GO:0140096">
    <property type="term" value="F:catalytic activity, acting on a protein"/>
    <property type="evidence" value="ECO:0007669"/>
    <property type="project" value="UniProtKB-ARBA"/>
</dbReference>
<dbReference type="GO" id="GO:0004071">
    <property type="term" value="F:aspartate-ammonia ligase activity"/>
    <property type="evidence" value="ECO:0007669"/>
    <property type="project" value="UniProtKB-UniRule"/>
</dbReference>
<dbReference type="EC" id="6.3.1.1" evidence="7 8"/>
<accession>A0A9D1G8F2</accession>
<reference evidence="10" key="1">
    <citation type="submission" date="2020-10" db="EMBL/GenBank/DDBJ databases">
        <authorList>
            <person name="Gilroy R."/>
        </authorList>
    </citation>
    <scope>NUCLEOTIDE SEQUENCE</scope>
    <source>
        <strain evidence="10">14508</strain>
    </source>
</reference>
<name>A0A9D1G8F2_9FIRM</name>
<keyword evidence="5 7" id="KW-0067">ATP-binding</keyword>
<dbReference type="InterPro" id="IPR004618">
    <property type="entry name" value="AsnA"/>
</dbReference>
<dbReference type="PANTHER" id="PTHR30073:SF5">
    <property type="entry name" value="ASPARTATE--AMMONIA LIGASE"/>
    <property type="match status" value="1"/>
</dbReference>
<comment type="pathway">
    <text evidence="7">Amino-acid biosynthesis; L-asparagine biosynthesis; L-asparagine from L-aspartate (ammonia route): step 1/1.</text>
</comment>
<keyword evidence="1 7" id="KW-0963">Cytoplasm</keyword>
<organism evidence="10 11">
    <name type="scientific">Candidatus Caccosoma faecigallinarum</name>
    <dbReference type="NCBI Taxonomy" id="2840720"/>
    <lineage>
        <taxon>Bacteria</taxon>
        <taxon>Bacillati</taxon>
        <taxon>Bacillota</taxon>
        <taxon>Bacillota incertae sedis</taxon>
        <taxon>Candidatus Caccosoma</taxon>
    </lineage>
</organism>
<dbReference type="GO" id="GO:0005829">
    <property type="term" value="C:cytosol"/>
    <property type="evidence" value="ECO:0007669"/>
    <property type="project" value="TreeGrafter"/>
</dbReference>
<comment type="catalytic activity">
    <reaction evidence="7">
        <text>L-aspartate + NH4(+) + ATP = L-asparagine + AMP + diphosphate + H(+)</text>
        <dbReference type="Rhea" id="RHEA:11372"/>
        <dbReference type="ChEBI" id="CHEBI:15378"/>
        <dbReference type="ChEBI" id="CHEBI:28938"/>
        <dbReference type="ChEBI" id="CHEBI:29991"/>
        <dbReference type="ChEBI" id="CHEBI:30616"/>
        <dbReference type="ChEBI" id="CHEBI:33019"/>
        <dbReference type="ChEBI" id="CHEBI:58048"/>
        <dbReference type="ChEBI" id="CHEBI:456215"/>
        <dbReference type="EC" id="6.3.1.1"/>
    </reaction>
</comment>
<dbReference type="PROSITE" id="PS50862">
    <property type="entry name" value="AA_TRNA_LIGASE_II"/>
    <property type="match status" value="1"/>
</dbReference>
<dbReference type="AlphaFoldDB" id="A0A9D1G8F2"/>
<evidence type="ECO:0000256" key="3">
    <source>
        <dbReference type="ARBA" id="ARBA00022605"/>
    </source>
</evidence>
<dbReference type="Proteomes" id="UP000886893">
    <property type="component" value="Unassembled WGS sequence"/>
</dbReference>
<comment type="subcellular location">
    <subcellularLocation>
        <location evidence="7">Cytoplasm</location>
    </subcellularLocation>
</comment>
<evidence type="ECO:0000313" key="10">
    <source>
        <dbReference type="EMBL" id="HIT17300.1"/>
    </source>
</evidence>
<evidence type="ECO:0000256" key="6">
    <source>
        <dbReference type="ARBA" id="ARBA00022888"/>
    </source>
</evidence>
<dbReference type="NCBIfam" id="TIGR00669">
    <property type="entry name" value="asnA"/>
    <property type="match status" value="1"/>
</dbReference>